<keyword evidence="1" id="KW-1133">Transmembrane helix</keyword>
<dbReference type="EMBL" id="FNFC01000001">
    <property type="protein sequence ID" value="SDJ25296.1"/>
    <property type="molecule type" value="Genomic_DNA"/>
</dbReference>
<feature type="transmembrane region" description="Helical" evidence="1">
    <location>
        <begin position="70"/>
        <end position="92"/>
    </location>
</feature>
<evidence type="ECO:0000256" key="1">
    <source>
        <dbReference type="SAM" id="Phobius"/>
    </source>
</evidence>
<feature type="transmembrane region" description="Helical" evidence="1">
    <location>
        <begin position="25"/>
        <end position="44"/>
    </location>
</feature>
<reference evidence="2 3" key="1">
    <citation type="submission" date="2016-10" db="EMBL/GenBank/DDBJ databases">
        <authorList>
            <person name="de Groot N.N."/>
        </authorList>
    </citation>
    <scope>NUCLEOTIDE SEQUENCE [LARGE SCALE GENOMIC DNA]</scope>
    <source>
        <strain evidence="2 3">IBRC-M10015</strain>
    </source>
</reference>
<protein>
    <recommendedName>
        <fullName evidence="4">ABC transporter permease</fullName>
    </recommendedName>
</protein>
<keyword evidence="1" id="KW-0472">Membrane</keyword>
<dbReference type="AlphaFoldDB" id="A0A1G8S7Y5"/>
<name>A0A1G8S7Y5_9EURY</name>
<organism evidence="2 3">
    <name type="scientific">Halovenus aranensis</name>
    <dbReference type="NCBI Taxonomy" id="890420"/>
    <lineage>
        <taxon>Archaea</taxon>
        <taxon>Methanobacteriati</taxon>
        <taxon>Methanobacteriota</taxon>
        <taxon>Stenosarchaea group</taxon>
        <taxon>Halobacteria</taxon>
        <taxon>Halobacteriales</taxon>
        <taxon>Haloarculaceae</taxon>
        <taxon>Halovenus</taxon>
    </lineage>
</organism>
<gene>
    <name evidence="2" type="ORF">SAMN05216226_101334</name>
</gene>
<evidence type="ECO:0008006" key="4">
    <source>
        <dbReference type="Google" id="ProtNLM"/>
    </source>
</evidence>
<feature type="transmembrane region" description="Helical" evidence="1">
    <location>
        <begin position="226"/>
        <end position="246"/>
    </location>
</feature>
<keyword evidence="3" id="KW-1185">Reference proteome</keyword>
<accession>A0A1G8S7Y5</accession>
<dbReference type="STRING" id="890420.SAMN05216226_101334"/>
<dbReference type="Proteomes" id="UP000198856">
    <property type="component" value="Unassembled WGS sequence"/>
</dbReference>
<feature type="transmembrane region" description="Helical" evidence="1">
    <location>
        <begin position="146"/>
        <end position="166"/>
    </location>
</feature>
<keyword evidence="1" id="KW-0812">Transmembrane</keyword>
<evidence type="ECO:0000313" key="3">
    <source>
        <dbReference type="Proteomes" id="UP000198856"/>
    </source>
</evidence>
<feature type="transmembrane region" description="Helical" evidence="1">
    <location>
        <begin position="113"/>
        <end position="140"/>
    </location>
</feature>
<proteinExistence type="predicted"/>
<evidence type="ECO:0000313" key="2">
    <source>
        <dbReference type="EMBL" id="SDJ25296.1"/>
    </source>
</evidence>
<sequence>MARGGQSRVRTATVVAGKEVLRDPVLLGLLVFLPVYFIGLWGWLVPTDEVRVAVATADGTATVDTDLVSLMLALMGPVTGALLVGIAGMFLVQRSRGIDERLRVVGFRGAELLVARLCLLAAVTAVVVAVSLAVTLVYSVPEHPGWFLLSLVVAGATYGSVGVLAGQFIDRMAGVYLLLFVPMFDILLLGLPLGESPGWADWLPGHHAAELAVSASLSETVAVSHAGWGVVVVAVVSAVALLASLVQ</sequence>
<feature type="transmembrane region" description="Helical" evidence="1">
    <location>
        <begin position="173"/>
        <end position="193"/>
    </location>
</feature>